<feature type="compositionally biased region" description="Acidic residues" evidence="4">
    <location>
        <begin position="204"/>
        <end position="214"/>
    </location>
</feature>
<dbReference type="RefSeq" id="WP_106473490.1">
    <property type="nucleotide sequence ID" value="NZ_CP027665.1"/>
</dbReference>
<dbReference type="SUPFAM" id="SSF111384">
    <property type="entry name" value="OmpH-like"/>
    <property type="match status" value="1"/>
</dbReference>
<dbReference type="Pfam" id="PF03938">
    <property type="entry name" value="OmpH"/>
    <property type="match status" value="1"/>
</dbReference>
<evidence type="ECO:0000256" key="4">
    <source>
        <dbReference type="SAM" id="MobiDB-lite"/>
    </source>
</evidence>
<dbReference type="InterPro" id="IPR005632">
    <property type="entry name" value="Chaperone_Skp"/>
</dbReference>
<dbReference type="PANTHER" id="PTHR35089">
    <property type="entry name" value="CHAPERONE PROTEIN SKP"/>
    <property type="match status" value="1"/>
</dbReference>
<comment type="similarity">
    <text evidence="1">Belongs to the Skp family.</text>
</comment>
<reference evidence="7" key="1">
    <citation type="submission" date="2018-03" db="EMBL/GenBank/DDBJ databases">
        <title>Genomic analysis of the strain SH-1 isolated from shrimp intestine.</title>
        <authorList>
            <person name="Kim Y.-S."/>
            <person name="Kim S.-E."/>
            <person name="Kim K.-H."/>
        </authorList>
    </citation>
    <scope>NUCLEOTIDE SEQUENCE [LARGE SCALE GENOMIC DNA]</scope>
    <source>
        <strain evidence="7">SH-1</strain>
    </source>
</reference>
<feature type="region of interest" description="Disordered" evidence="4">
    <location>
        <begin position="179"/>
        <end position="223"/>
    </location>
</feature>
<dbReference type="GO" id="GO:0051082">
    <property type="term" value="F:unfolded protein binding"/>
    <property type="evidence" value="ECO:0007669"/>
    <property type="project" value="InterPro"/>
</dbReference>
<dbReference type="GO" id="GO:0005829">
    <property type="term" value="C:cytosol"/>
    <property type="evidence" value="ECO:0007669"/>
    <property type="project" value="TreeGrafter"/>
</dbReference>
<dbReference type="SMART" id="SM00935">
    <property type="entry name" value="OmpH"/>
    <property type="match status" value="1"/>
</dbReference>
<feature type="signal peptide" evidence="5">
    <location>
        <begin position="1"/>
        <end position="25"/>
    </location>
</feature>
<accession>A0A2S0MTG1</accession>
<gene>
    <name evidence="6" type="ORF">C6Y53_16645</name>
</gene>
<evidence type="ECO:0000313" key="7">
    <source>
        <dbReference type="Proteomes" id="UP000237655"/>
    </source>
</evidence>
<evidence type="ECO:0000256" key="2">
    <source>
        <dbReference type="ARBA" id="ARBA00022729"/>
    </source>
</evidence>
<feature type="chain" id="PRO_5015422089" evidence="5">
    <location>
        <begin position="26"/>
        <end position="223"/>
    </location>
</feature>
<feature type="coiled-coil region" evidence="3">
    <location>
        <begin position="54"/>
        <end position="85"/>
    </location>
</feature>
<keyword evidence="3" id="KW-0175">Coiled coil</keyword>
<keyword evidence="7" id="KW-1185">Reference proteome</keyword>
<dbReference type="Gene3D" id="3.30.910.20">
    <property type="entry name" value="Skp domain"/>
    <property type="match status" value="1"/>
</dbReference>
<dbReference type="KEGG" id="thas:C6Y53_16645"/>
<dbReference type="PANTHER" id="PTHR35089:SF1">
    <property type="entry name" value="CHAPERONE PROTEIN SKP"/>
    <property type="match status" value="1"/>
</dbReference>
<proteinExistence type="inferred from homology"/>
<evidence type="ECO:0000256" key="3">
    <source>
        <dbReference type="SAM" id="Coils"/>
    </source>
</evidence>
<protein>
    <submittedName>
        <fullName evidence="6">OmpH family outer membrane protein</fullName>
    </submittedName>
</protein>
<sequence>MGLRAIVTRLALLLWGAAAPTAVPAQPLGMPQVPILTIASERLFVDSAFGRRVAREIEADSALLAAENRQKEAELEAEEKDLTDRRASLEPDEFRKLADAFDAKVQEIRQTQDAKAVALAKRDDAARVEFFRAIRPVLVSLMRDSGASVVLERSSVFLSANATDITDLAISRIDAAIGDGTRAPSGDQTAPAPETAPDAAPETVPDDAAPDDAAPETQEAPQD</sequence>
<dbReference type="InterPro" id="IPR024930">
    <property type="entry name" value="Skp_dom_sf"/>
</dbReference>
<evidence type="ECO:0000313" key="6">
    <source>
        <dbReference type="EMBL" id="AVO39180.1"/>
    </source>
</evidence>
<dbReference type="GO" id="GO:0050821">
    <property type="term" value="P:protein stabilization"/>
    <property type="evidence" value="ECO:0007669"/>
    <property type="project" value="TreeGrafter"/>
</dbReference>
<evidence type="ECO:0000256" key="5">
    <source>
        <dbReference type="SAM" id="SignalP"/>
    </source>
</evidence>
<name>A0A2S0MTG1_9RHOB</name>
<organism evidence="6 7">
    <name type="scientific">Pukyongiella litopenaei</name>
    <dbReference type="NCBI Taxonomy" id="2605946"/>
    <lineage>
        <taxon>Bacteria</taxon>
        <taxon>Pseudomonadati</taxon>
        <taxon>Pseudomonadota</taxon>
        <taxon>Alphaproteobacteria</taxon>
        <taxon>Rhodobacterales</taxon>
        <taxon>Paracoccaceae</taxon>
        <taxon>Pukyongiella</taxon>
    </lineage>
</organism>
<dbReference type="AlphaFoldDB" id="A0A2S0MTG1"/>
<evidence type="ECO:0000256" key="1">
    <source>
        <dbReference type="ARBA" id="ARBA00009091"/>
    </source>
</evidence>
<keyword evidence="2 5" id="KW-0732">Signal</keyword>
<dbReference type="Proteomes" id="UP000237655">
    <property type="component" value="Chromosome"/>
</dbReference>
<dbReference type="EMBL" id="CP027665">
    <property type="protein sequence ID" value="AVO39180.1"/>
    <property type="molecule type" value="Genomic_DNA"/>
</dbReference>
<feature type="compositionally biased region" description="Low complexity" evidence="4">
    <location>
        <begin position="187"/>
        <end position="203"/>
    </location>
</feature>